<feature type="compositionally biased region" description="Basic and acidic residues" evidence="1">
    <location>
        <begin position="163"/>
        <end position="174"/>
    </location>
</feature>
<gene>
    <name evidence="3" type="ordered locus">TOL2_C25350</name>
</gene>
<sequence length="308" mass="34616">MTFLQGKKGYLLSLNTPATDEADALQADVMRFMAILGFCLLVIFSLVQTLPVQKSDPRPDLVSTETLTNQIKALKNEIMDLKQKTQAIASIAVTIHKDLTKQKQIIQRIDDSKQELKKSEARLNSLKLEIRENQRALSMIQQDADKEKQNLDKIKAELDKIKQSLSQSDEKPSDNEVSDVESDTKEVGFSLHFKNDETLTRLVRQKKVTFYGIAGKKAWKVLYVKGTPVFKLTPIPTKYYEMMPSTVPSLFSMAFSRNVAAFGDHTVKWGVTLPESVGKQIAGIMENHKNGDMVIDDAGGVLLERIQK</sequence>
<dbReference type="EMBL" id="FO203503">
    <property type="protein sequence ID" value="CCK80694.1"/>
    <property type="molecule type" value="Genomic_DNA"/>
</dbReference>
<dbReference type="AlphaFoldDB" id="K0N9Q2"/>
<protein>
    <submittedName>
        <fullName evidence="3">Conserved uncharacterized protein</fullName>
    </submittedName>
</protein>
<dbReference type="RefSeq" id="WP_014958000.1">
    <property type="nucleotide sequence ID" value="NC_018645.1"/>
</dbReference>
<keyword evidence="4" id="KW-1185">Reference proteome</keyword>
<keyword evidence="2" id="KW-0812">Transmembrane</keyword>
<feature type="region of interest" description="Disordered" evidence="1">
    <location>
        <begin position="163"/>
        <end position="182"/>
    </location>
</feature>
<dbReference type="KEGG" id="dto:TOL2_C25350"/>
<evidence type="ECO:0000313" key="3">
    <source>
        <dbReference type="EMBL" id="CCK80694.1"/>
    </source>
</evidence>
<dbReference type="Proteomes" id="UP000007347">
    <property type="component" value="Chromosome"/>
</dbReference>
<accession>K0N9Q2</accession>
<feature type="transmembrane region" description="Helical" evidence="2">
    <location>
        <begin position="29"/>
        <end position="47"/>
    </location>
</feature>
<organism evidence="3 4">
    <name type="scientific">Desulfobacula toluolica (strain DSM 7467 / Tol2)</name>
    <dbReference type="NCBI Taxonomy" id="651182"/>
    <lineage>
        <taxon>Bacteria</taxon>
        <taxon>Pseudomonadati</taxon>
        <taxon>Thermodesulfobacteriota</taxon>
        <taxon>Desulfobacteria</taxon>
        <taxon>Desulfobacterales</taxon>
        <taxon>Desulfobacteraceae</taxon>
        <taxon>Desulfobacula</taxon>
    </lineage>
</organism>
<evidence type="ECO:0000313" key="4">
    <source>
        <dbReference type="Proteomes" id="UP000007347"/>
    </source>
</evidence>
<dbReference type="OrthoDB" id="9255915at2"/>
<name>K0N9Q2_DESTT</name>
<dbReference type="HOGENOM" id="CLU_887755_0_0_7"/>
<evidence type="ECO:0000256" key="1">
    <source>
        <dbReference type="SAM" id="MobiDB-lite"/>
    </source>
</evidence>
<proteinExistence type="predicted"/>
<keyword evidence="2" id="KW-1133">Transmembrane helix</keyword>
<dbReference type="STRING" id="651182.TOL2_C25350"/>
<dbReference type="PATRIC" id="fig|651182.5.peg.2988"/>
<reference evidence="3 4" key="1">
    <citation type="journal article" date="2013" name="Environ. Microbiol.">
        <title>Complete genome, catabolic sub-proteomes and key-metabolites of Desulfobacula toluolica Tol2, a marine, aromatic compound-degrading, sulfate-reducing bacterium.</title>
        <authorList>
            <person name="Wohlbrand L."/>
            <person name="Jacob J.H."/>
            <person name="Kube M."/>
            <person name="Mussmann M."/>
            <person name="Jarling R."/>
            <person name="Beck A."/>
            <person name="Amann R."/>
            <person name="Wilkes H."/>
            <person name="Reinhardt R."/>
            <person name="Rabus R."/>
        </authorList>
    </citation>
    <scope>NUCLEOTIDE SEQUENCE [LARGE SCALE GENOMIC DNA]</scope>
    <source>
        <strain evidence="4">DSM 7467 / Tol2</strain>
    </source>
</reference>
<evidence type="ECO:0000256" key="2">
    <source>
        <dbReference type="SAM" id="Phobius"/>
    </source>
</evidence>
<keyword evidence="2" id="KW-0472">Membrane</keyword>